<dbReference type="GO" id="GO:0061630">
    <property type="term" value="F:ubiquitin protein ligase activity"/>
    <property type="evidence" value="ECO:0007669"/>
    <property type="project" value="TreeGrafter"/>
</dbReference>
<protein>
    <recommendedName>
        <fullName evidence="5">RING-type domain-containing protein</fullName>
    </recommendedName>
</protein>
<evidence type="ECO:0000256" key="2">
    <source>
        <dbReference type="ARBA" id="ARBA00022771"/>
    </source>
</evidence>
<dbReference type="Gene3D" id="3.30.40.10">
    <property type="entry name" value="Zinc/RING finger domain, C3HC4 (zinc finger)"/>
    <property type="match status" value="1"/>
</dbReference>
<evidence type="ECO:0000259" key="5">
    <source>
        <dbReference type="PROSITE" id="PS50089"/>
    </source>
</evidence>
<dbReference type="InterPro" id="IPR051834">
    <property type="entry name" value="RING_finger_E3_ligase"/>
</dbReference>
<dbReference type="SMART" id="SM00184">
    <property type="entry name" value="RING"/>
    <property type="match status" value="1"/>
</dbReference>
<proteinExistence type="predicted"/>
<feature type="domain" description="RING-type" evidence="5">
    <location>
        <begin position="148"/>
        <end position="189"/>
    </location>
</feature>
<dbReference type="EMBL" id="CAJZBQ010000034">
    <property type="protein sequence ID" value="CAG9323529.1"/>
    <property type="molecule type" value="Genomic_DNA"/>
</dbReference>
<dbReference type="AlphaFoldDB" id="A0AAU9J5N4"/>
<dbReference type="GO" id="GO:0008270">
    <property type="term" value="F:zinc ion binding"/>
    <property type="evidence" value="ECO:0007669"/>
    <property type="project" value="UniProtKB-KW"/>
</dbReference>
<dbReference type="InterPro" id="IPR013083">
    <property type="entry name" value="Znf_RING/FYVE/PHD"/>
</dbReference>
<accession>A0AAU9J5N4</accession>
<evidence type="ECO:0000256" key="1">
    <source>
        <dbReference type="ARBA" id="ARBA00022723"/>
    </source>
</evidence>
<keyword evidence="2 4" id="KW-0863">Zinc-finger</keyword>
<dbReference type="GO" id="GO:0005634">
    <property type="term" value="C:nucleus"/>
    <property type="evidence" value="ECO:0007669"/>
    <property type="project" value="TreeGrafter"/>
</dbReference>
<keyword evidence="7" id="KW-1185">Reference proteome</keyword>
<dbReference type="SUPFAM" id="SSF57850">
    <property type="entry name" value="RING/U-box"/>
    <property type="match status" value="1"/>
</dbReference>
<evidence type="ECO:0000313" key="7">
    <source>
        <dbReference type="Proteomes" id="UP001162131"/>
    </source>
</evidence>
<name>A0AAU9J5N4_9CILI</name>
<keyword evidence="3" id="KW-0862">Zinc</keyword>
<dbReference type="InterPro" id="IPR001841">
    <property type="entry name" value="Znf_RING"/>
</dbReference>
<dbReference type="PROSITE" id="PS50089">
    <property type="entry name" value="ZF_RING_2"/>
    <property type="match status" value="1"/>
</dbReference>
<dbReference type="GO" id="GO:0006511">
    <property type="term" value="P:ubiquitin-dependent protein catabolic process"/>
    <property type="evidence" value="ECO:0007669"/>
    <property type="project" value="TreeGrafter"/>
</dbReference>
<dbReference type="PANTHER" id="PTHR45931">
    <property type="entry name" value="SI:CH211-59O9.10"/>
    <property type="match status" value="1"/>
</dbReference>
<reference evidence="6" key="1">
    <citation type="submission" date="2021-09" db="EMBL/GenBank/DDBJ databases">
        <authorList>
            <consortium name="AG Swart"/>
            <person name="Singh M."/>
            <person name="Singh A."/>
            <person name="Seah K."/>
            <person name="Emmerich C."/>
        </authorList>
    </citation>
    <scope>NUCLEOTIDE SEQUENCE</scope>
    <source>
        <strain evidence="6">ATCC30299</strain>
    </source>
</reference>
<organism evidence="6 7">
    <name type="scientific">Blepharisma stoltei</name>
    <dbReference type="NCBI Taxonomy" id="1481888"/>
    <lineage>
        <taxon>Eukaryota</taxon>
        <taxon>Sar</taxon>
        <taxon>Alveolata</taxon>
        <taxon>Ciliophora</taxon>
        <taxon>Postciliodesmatophora</taxon>
        <taxon>Heterotrichea</taxon>
        <taxon>Heterotrichida</taxon>
        <taxon>Blepharismidae</taxon>
        <taxon>Blepharisma</taxon>
    </lineage>
</organism>
<gene>
    <name evidence="6" type="ORF">BSTOLATCC_MIC34178</name>
</gene>
<dbReference type="Pfam" id="PF13639">
    <property type="entry name" value="zf-RING_2"/>
    <property type="match status" value="1"/>
</dbReference>
<comment type="caution">
    <text evidence="6">The sequence shown here is derived from an EMBL/GenBank/DDBJ whole genome shotgun (WGS) entry which is preliminary data.</text>
</comment>
<keyword evidence="1" id="KW-0479">Metal-binding</keyword>
<evidence type="ECO:0000256" key="3">
    <source>
        <dbReference type="ARBA" id="ARBA00022833"/>
    </source>
</evidence>
<dbReference type="PANTHER" id="PTHR45931:SF3">
    <property type="entry name" value="RING ZINC FINGER-CONTAINING PROTEIN"/>
    <property type="match status" value="1"/>
</dbReference>
<evidence type="ECO:0000256" key="4">
    <source>
        <dbReference type="PROSITE-ProRule" id="PRU00175"/>
    </source>
</evidence>
<evidence type="ECO:0000313" key="6">
    <source>
        <dbReference type="EMBL" id="CAG9323529.1"/>
    </source>
</evidence>
<sequence length="203" mass="23386">MISEYHMTQYWCHSCRRPYLQNSSSDSFHCARCHSELVEEIQNDDHPRNFVPEFVTPNSEPQRPPLNFTTNTLRIIRQMPDGNIIITERAMPQPNFFFFEAPNPGIEIADFMNLLGQLNQGRQGPPPASEYIINSLPILKGSEVSGECSICQDSFKPNDQIRRMPCQHNFHNDCIVRWLRIRNNCPTCRSSVENPQNSTSSCI</sequence>
<dbReference type="Proteomes" id="UP001162131">
    <property type="component" value="Unassembled WGS sequence"/>
</dbReference>